<gene>
    <name evidence="4" type="ORF">MBRA1_002939</name>
</gene>
<proteinExistence type="predicted"/>
<reference evidence="4" key="1">
    <citation type="submission" date="2023-03" db="EMBL/GenBank/DDBJ databases">
        <title>Mating type loci evolution in Malassezia.</title>
        <authorList>
            <person name="Coelho M.A."/>
        </authorList>
    </citation>
    <scope>NUCLEOTIDE SEQUENCE</scope>
    <source>
        <strain evidence="4">CBS 14135</strain>
    </source>
</reference>
<organism evidence="4 5">
    <name type="scientific">Malassezia brasiliensis</name>
    <dbReference type="NCBI Taxonomy" id="1821822"/>
    <lineage>
        <taxon>Eukaryota</taxon>
        <taxon>Fungi</taxon>
        <taxon>Dikarya</taxon>
        <taxon>Basidiomycota</taxon>
        <taxon>Ustilaginomycotina</taxon>
        <taxon>Malasseziomycetes</taxon>
        <taxon>Malasseziales</taxon>
        <taxon>Malasseziaceae</taxon>
        <taxon>Malassezia</taxon>
    </lineage>
</organism>
<keyword evidence="2" id="KW-0862">Zinc</keyword>
<dbReference type="SMART" id="SM00238">
    <property type="entry name" value="BIR"/>
    <property type="match status" value="1"/>
</dbReference>
<evidence type="ECO:0000256" key="1">
    <source>
        <dbReference type="ARBA" id="ARBA00022723"/>
    </source>
</evidence>
<protein>
    <submittedName>
        <fullName evidence="4">Uncharacterized protein</fullName>
    </submittedName>
</protein>
<feature type="compositionally biased region" description="Low complexity" evidence="3">
    <location>
        <begin position="177"/>
        <end position="193"/>
    </location>
</feature>
<evidence type="ECO:0000256" key="3">
    <source>
        <dbReference type="SAM" id="MobiDB-lite"/>
    </source>
</evidence>
<feature type="compositionally biased region" description="Basic and acidic residues" evidence="3">
    <location>
        <begin position="136"/>
        <end position="158"/>
    </location>
</feature>
<keyword evidence="5" id="KW-1185">Reference proteome</keyword>
<dbReference type="Pfam" id="PF00653">
    <property type="entry name" value="BIR"/>
    <property type="match status" value="1"/>
</dbReference>
<dbReference type="Gene3D" id="1.10.1170.10">
    <property type="entry name" value="Inhibitor Of Apoptosis Protein (2mihbC-IAP-1), Chain A"/>
    <property type="match status" value="1"/>
</dbReference>
<feature type="region of interest" description="Disordered" evidence="3">
    <location>
        <begin position="136"/>
        <end position="362"/>
    </location>
</feature>
<dbReference type="Proteomes" id="UP001216638">
    <property type="component" value="Chromosome 3"/>
</dbReference>
<accession>A0AAF0DVP8</accession>
<feature type="compositionally biased region" description="Low complexity" evidence="3">
    <location>
        <begin position="261"/>
        <end position="290"/>
    </location>
</feature>
<feature type="compositionally biased region" description="Basic residues" evidence="3">
    <location>
        <begin position="295"/>
        <end position="305"/>
    </location>
</feature>
<dbReference type="InterPro" id="IPR051190">
    <property type="entry name" value="Baculoviral_IAP"/>
</dbReference>
<dbReference type="InterPro" id="IPR001370">
    <property type="entry name" value="BIR_rpt"/>
</dbReference>
<name>A0AAF0DVP8_9BASI</name>
<dbReference type="PROSITE" id="PS50143">
    <property type="entry name" value="BIR_REPEAT_2"/>
    <property type="match status" value="1"/>
</dbReference>
<keyword evidence="1" id="KW-0479">Metal-binding</keyword>
<dbReference type="EMBL" id="CP119953">
    <property type="protein sequence ID" value="WFC96282.1"/>
    <property type="molecule type" value="Genomic_DNA"/>
</dbReference>
<dbReference type="SUPFAM" id="SSF57924">
    <property type="entry name" value="Inhibitor of apoptosis (IAP) repeat"/>
    <property type="match status" value="1"/>
</dbReference>
<dbReference type="PANTHER" id="PTHR46771:SF5">
    <property type="entry name" value="DETERIN"/>
    <property type="match status" value="1"/>
</dbReference>
<sequence length="409" mass="44225">MRGRGRSAASASRWKGIDVLAHIEKSKHTGQPRVMRGGVARLSTGSDDNAMNEDDTLYVWHDADLLPNGAVMISARKATFDERWPYTGRRGWRPTSNKVCVPLTQLAEAGFHFTPGSGEDDGCTCIYCGVELGGWERSDDPIRQQADDHSSDDESREGGEEDGSDDAYVPDHKAVESDAAGAASAEETPAALETHAPSPPAQADDDASDAPTTHDHADDVPAPPEADDTSKSARLSSAGVSVVETLLDEPETAVAPDAVEAAPKVSSPKPAPAPAANDVSSTSESSSRVPPVRPTRARAASKAKARAPSPPAADDDSDKEVEQMSDLRVAHPDMPRIDDYLPIPFPHKHTSHEPPQPPNPDKVTVVEWIRAQQTYLLDTMRERVEQRLASIRARNLQERKRLEKKLRSQ</sequence>
<evidence type="ECO:0000313" key="4">
    <source>
        <dbReference type="EMBL" id="WFC96282.1"/>
    </source>
</evidence>
<evidence type="ECO:0000256" key="2">
    <source>
        <dbReference type="ARBA" id="ARBA00022833"/>
    </source>
</evidence>
<dbReference type="PANTHER" id="PTHR46771">
    <property type="entry name" value="DETERIN"/>
    <property type="match status" value="1"/>
</dbReference>
<dbReference type="GO" id="GO:0046872">
    <property type="term" value="F:metal ion binding"/>
    <property type="evidence" value="ECO:0007669"/>
    <property type="project" value="UniProtKB-KW"/>
</dbReference>
<evidence type="ECO:0000313" key="5">
    <source>
        <dbReference type="Proteomes" id="UP001216638"/>
    </source>
</evidence>
<feature type="compositionally biased region" description="Basic and acidic residues" evidence="3">
    <location>
        <begin position="328"/>
        <end position="339"/>
    </location>
</feature>
<dbReference type="AlphaFoldDB" id="A0AAF0DVP8"/>